<name>A0AA39GU86_SARSR</name>
<dbReference type="PANTHER" id="PTHR14233">
    <property type="entry name" value="DUF914-RELATED"/>
    <property type="match status" value="1"/>
</dbReference>
<protein>
    <submittedName>
        <fullName evidence="9">Uncharacterized protein</fullName>
    </submittedName>
</protein>
<proteinExistence type="inferred from homology"/>
<gene>
    <name evidence="9" type="ORF">NLU13_2372</name>
</gene>
<dbReference type="Proteomes" id="UP001175261">
    <property type="component" value="Unassembled WGS sequence"/>
</dbReference>
<dbReference type="InterPro" id="IPR009262">
    <property type="entry name" value="SLC35_F1/F2/F6"/>
</dbReference>
<reference evidence="9" key="1">
    <citation type="submission" date="2022-10" db="EMBL/GenBank/DDBJ databases">
        <title>Determination and structural analysis of whole genome sequence of Sarocladium strictum F4-1.</title>
        <authorList>
            <person name="Hu L."/>
            <person name="Jiang Y."/>
        </authorList>
    </citation>
    <scope>NUCLEOTIDE SEQUENCE</scope>
    <source>
        <strain evidence="9">F4-1</strain>
    </source>
</reference>
<dbReference type="EMBL" id="JAPDFR010000001">
    <property type="protein sequence ID" value="KAK0392878.1"/>
    <property type="molecule type" value="Genomic_DNA"/>
</dbReference>
<feature type="transmembrane region" description="Helical" evidence="8">
    <location>
        <begin position="325"/>
        <end position="345"/>
    </location>
</feature>
<feature type="transmembrane region" description="Helical" evidence="8">
    <location>
        <begin position="199"/>
        <end position="217"/>
    </location>
</feature>
<keyword evidence="6 8" id="KW-0472">Membrane</keyword>
<feature type="compositionally biased region" description="Low complexity" evidence="7">
    <location>
        <begin position="8"/>
        <end position="23"/>
    </location>
</feature>
<feature type="transmembrane region" description="Helical" evidence="8">
    <location>
        <begin position="263"/>
        <end position="282"/>
    </location>
</feature>
<evidence type="ECO:0000256" key="5">
    <source>
        <dbReference type="ARBA" id="ARBA00022989"/>
    </source>
</evidence>
<feature type="transmembrane region" description="Helical" evidence="8">
    <location>
        <begin position="148"/>
        <end position="169"/>
    </location>
</feature>
<dbReference type="AlphaFoldDB" id="A0AA39GU86"/>
<evidence type="ECO:0000256" key="1">
    <source>
        <dbReference type="ARBA" id="ARBA00004141"/>
    </source>
</evidence>
<evidence type="ECO:0000256" key="4">
    <source>
        <dbReference type="ARBA" id="ARBA00022692"/>
    </source>
</evidence>
<keyword evidence="4 8" id="KW-0812">Transmembrane</keyword>
<dbReference type="SUPFAM" id="SSF103481">
    <property type="entry name" value="Multidrug resistance efflux transporter EmrE"/>
    <property type="match status" value="1"/>
</dbReference>
<dbReference type="PANTHER" id="PTHR14233:SF4">
    <property type="entry name" value="SOLUTE CARRIER FAMILY 35 MEMBER F2"/>
    <property type="match status" value="1"/>
</dbReference>
<organism evidence="9 10">
    <name type="scientific">Sarocladium strictum</name>
    <name type="common">Black bundle disease fungus</name>
    <name type="synonym">Acremonium strictum</name>
    <dbReference type="NCBI Taxonomy" id="5046"/>
    <lineage>
        <taxon>Eukaryota</taxon>
        <taxon>Fungi</taxon>
        <taxon>Dikarya</taxon>
        <taxon>Ascomycota</taxon>
        <taxon>Pezizomycotina</taxon>
        <taxon>Sordariomycetes</taxon>
        <taxon>Hypocreomycetidae</taxon>
        <taxon>Hypocreales</taxon>
        <taxon>Sarocladiaceae</taxon>
        <taxon>Sarocladium</taxon>
    </lineage>
</organism>
<keyword evidence="10" id="KW-1185">Reference proteome</keyword>
<comment type="caution">
    <text evidence="9">The sequence shown here is derived from an EMBL/GenBank/DDBJ whole genome shotgun (WGS) entry which is preliminary data.</text>
</comment>
<keyword evidence="5 8" id="KW-1133">Transmembrane helix</keyword>
<accession>A0AA39GU86</accession>
<feature type="transmembrane region" description="Helical" evidence="8">
    <location>
        <begin position="176"/>
        <end position="193"/>
    </location>
</feature>
<evidence type="ECO:0000313" key="10">
    <source>
        <dbReference type="Proteomes" id="UP001175261"/>
    </source>
</evidence>
<feature type="region of interest" description="Disordered" evidence="7">
    <location>
        <begin position="1"/>
        <end position="51"/>
    </location>
</feature>
<dbReference type="InterPro" id="IPR037185">
    <property type="entry name" value="EmrE-like"/>
</dbReference>
<dbReference type="GO" id="GO:0022857">
    <property type="term" value="F:transmembrane transporter activity"/>
    <property type="evidence" value="ECO:0007669"/>
    <property type="project" value="InterPro"/>
</dbReference>
<feature type="transmembrane region" description="Helical" evidence="8">
    <location>
        <begin position="77"/>
        <end position="98"/>
    </location>
</feature>
<feature type="transmembrane region" description="Helical" evidence="8">
    <location>
        <begin position="351"/>
        <end position="369"/>
    </location>
</feature>
<dbReference type="GO" id="GO:0016020">
    <property type="term" value="C:membrane"/>
    <property type="evidence" value="ECO:0007669"/>
    <property type="project" value="UniProtKB-SubCell"/>
</dbReference>
<comment type="subcellular location">
    <subcellularLocation>
        <location evidence="1">Membrane</location>
        <topology evidence="1">Multi-pass membrane protein</topology>
    </subcellularLocation>
</comment>
<evidence type="ECO:0000256" key="3">
    <source>
        <dbReference type="ARBA" id="ARBA00022448"/>
    </source>
</evidence>
<dbReference type="InterPro" id="IPR052221">
    <property type="entry name" value="SLC35F_Transporter"/>
</dbReference>
<feature type="transmembrane region" description="Helical" evidence="8">
    <location>
        <begin position="110"/>
        <end position="128"/>
    </location>
</feature>
<dbReference type="Pfam" id="PF06027">
    <property type="entry name" value="SLC35F"/>
    <property type="match status" value="1"/>
</dbReference>
<feature type="transmembrane region" description="Helical" evidence="8">
    <location>
        <begin position="297"/>
        <end position="318"/>
    </location>
</feature>
<evidence type="ECO:0000256" key="2">
    <source>
        <dbReference type="ARBA" id="ARBA00007863"/>
    </source>
</evidence>
<comment type="similarity">
    <text evidence="2">Belongs to the SLC35F solute transporter family.</text>
</comment>
<evidence type="ECO:0000256" key="6">
    <source>
        <dbReference type="ARBA" id="ARBA00023136"/>
    </source>
</evidence>
<evidence type="ECO:0000256" key="8">
    <source>
        <dbReference type="SAM" id="Phobius"/>
    </source>
</evidence>
<evidence type="ECO:0000256" key="7">
    <source>
        <dbReference type="SAM" id="MobiDB-lite"/>
    </source>
</evidence>
<keyword evidence="3" id="KW-0813">Transport</keyword>
<evidence type="ECO:0000313" key="9">
    <source>
        <dbReference type="EMBL" id="KAK0392878.1"/>
    </source>
</evidence>
<sequence>MSSRDPASSRTPLLSRSPSMSTSVDDTKGTASPIMEPVSSGSRQQRHGADDETVGQGLRILEARSVHWWDYFTTKDFWLVAALGQVLALCITSTNTFTSLLSQEGTNIPAFQTMFNYVALLVVYNAVFVYKEGVGGWWSTVRVHGWEYIIMAFLDVLGNYFTVLAYRYTNILSAQLINFWAIAVVVIASFLLLKVRYKIFQIVGIVVAIGGMGILIASDHLTGSNGGNDSVKGDMFALAGATCYGLSNTFEEWLVSKAPMYHVLAFIGLFGMVINGIVAAIFDRNSFEGATWNGDVAGYLVGYTLCLFLFYTLIPLMLRMGSASFMNISLLTGNFWGVIIGTKVFGYHVHYLYPIAFVCIILGLLCYFLSGSTLGDSKKPWLGENQEHGVDGIGTAKRRAIMAARKAQEEPEHGTAAQ</sequence>